<dbReference type="InterPro" id="IPR044846">
    <property type="entry name" value="GH10"/>
</dbReference>
<evidence type="ECO:0000256" key="9">
    <source>
        <dbReference type="ARBA" id="ARBA00023295"/>
    </source>
</evidence>
<evidence type="ECO:0000313" key="17">
    <source>
        <dbReference type="Proteomes" id="UP000001349"/>
    </source>
</evidence>
<evidence type="ECO:0000313" key="16">
    <source>
        <dbReference type="EMBL" id="ACL75297.1"/>
    </source>
</evidence>
<reference evidence="16 17" key="2">
    <citation type="submission" date="2009-01" db="EMBL/GenBank/DDBJ databases">
        <title>Complete sequence of Clostridium cellulolyticum H10.</title>
        <authorList>
            <consortium name="US DOE Joint Genome Institute"/>
            <person name="Lucas S."/>
            <person name="Copeland A."/>
            <person name="Lapidus A."/>
            <person name="Glavina del Rio T."/>
            <person name="Dalin E."/>
            <person name="Tice H."/>
            <person name="Bruce D."/>
            <person name="Goodwin L."/>
            <person name="Pitluck S."/>
            <person name="Chertkov O."/>
            <person name="Saunders E."/>
            <person name="Brettin T."/>
            <person name="Detter J.C."/>
            <person name="Han C."/>
            <person name="Larimer F."/>
            <person name="Land M."/>
            <person name="Hauser L."/>
            <person name="Kyrpides N."/>
            <person name="Ivanova N."/>
            <person name="Zhou J."/>
            <person name="Richardson P."/>
        </authorList>
    </citation>
    <scope>NUCLEOTIDE SEQUENCE [LARGE SCALE GENOMIC DNA]</scope>
    <source>
        <strain evidence="17">ATCC 35319 / DSM 5812 / JCM 6584 / H10</strain>
        <strain evidence="16">H10</strain>
    </source>
</reference>
<dbReference type="STRING" id="394503.Ccel_0931"/>
<dbReference type="InterPro" id="IPR001000">
    <property type="entry name" value="GH10_dom"/>
</dbReference>
<evidence type="ECO:0000256" key="5">
    <source>
        <dbReference type="ARBA" id="ARBA00022729"/>
    </source>
</evidence>
<evidence type="ECO:0000256" key="8">
    <source>
        <dbReference type="ARBA" id="ARBA00023277"/>
    </source>
</evidence>
<feature type="domain" description="Dockerin" evidence="14">
    <location>
        <begin position="351"/>
        <end position="421"/>
    </location>
</feature>
<dbReference type="AlphaFoldDB" id="Q0PRN5"/>
<feature type="chain" id="PRO_5011208876" description="Beta-xylanase" evidence="12">
    <location>
        <begin position="30"/>
        <end position="423"/>
    </location>
</feature>
<accession>A0UZG6</accession>
<evidence type="ECO:0000256" key="7">
    <source>
        <dbReference type="ARBA" id="ARBA00023001"/>
    </source>
</evidence>
<dbReference type="GO" id="GO:0008810">
    <property type="term" value="F:cellulase activity"/>
    <property type="evidence" value="ECO:0007669"/>
    <property type="project" value="UniProtKB-EC"/>
</dbReference>
<keyword evidence="6 11" id="KW-0378">Hydrolase</keyword>
<keyword evidence="7" id="KW-0136">Cellulose degradation</keyword>
<feature type="domain" description="GH10" evidence="13">
    <location>
        <begin position="31"/>
        <end position="344"/>
    </location>
</feature>
<evidence type="ECO:0000256" key="4">
    <source>
        <dbReference type="ARBA" id="ARBA00022651"/>
    </source>
</evidence>
<evidence type="ECO:0000313" key="15">
    <source>
        <dbReference type="EMBL" id="ABG76966.1"/>
    </source>
</evidence>
<dbReference type="HOGENOM" id="CLU_020161_6_0_9"/>
<evidence type="ECO:0000256" key="10">
    <source>
        <dbReference type="ARBA" id="ARBA00023326"/>
    </source>
</evidence>
<evidence type="ECO:0000256" key="11">
    <source>
        <dbReference type="RuleBase" id="RU361174"/>
    </source>
</evidence>
<evidence type="ECO:0000256" key="12">
    <source>
        <dbReference type="SAM" id="SignalP"/>
    </source>
</evidence>
<keyword evidence="8 11" id="KW-0119">Carbohydrate metabolism</keyword>
<dbReference type="CAZy" id="GH10">
    <property type="family name" value="Glycoside Hydrolase Family 10"/>
</dbReference>
<comment type="catalytic activity">
    <reaction evidence="2">
        <text>Endohydrolysis of (1-&gt;4)-beta-D-glucosidic linkages in cellulose, lichenin and cereal beta-D-glucans.</text>
        <dbReference type="EC" id="3.2.1.4"/>
    </reaction>
</comment>
<dbReference type="PRINTS" id="PR00134">
    <property type="entry name" value="GLHYDRLASE10"/>
</dbReference>
<dbReference type="PROSITE" id="PS51766">
    <property type="entry name" value="DOCKERIN"/>
    <property type="match status" value="1"/>
</dbReference>
<comment type="catalytic activity">
    <reaction evidence="1 11">
        <text>Endohydrolysis of (1-&gt;4)-beta-D-xylosidic linkages in xylans.</text>
        <dbReference type="EC" id="3.2.1.8"/>
    </reaction>
</comment>
<dbReference type="OrthoDB" id="9809277at2"/>
<evidence type="ECO:0000259" key="13">
    <source>
        <dbReference type="PROSITE" id="PS51760"/>
    </source>
</evidence>
<evidence type="ECO:0000256" key="2">
    <source>
        <dbReference type="ARBA" id="ARBA00000966"/>
    </source>
</evidence>
<dbReference type="GO" id="GO:0030245">
    <property type="term" value="P:cellulose catabolic process"/>
    <property type="evidence" value="ECO:0007669"/>
    <property type="project" value="UniProtKB-KW"/>
</dbReference>
<dbReference type="CDD" id="cd14256">
    <property type="entry name" value="Dockerin_I"/>
    <property type="match status" value="1"/>
</dbReference>
<keyword evidence="10 11" id="KW-0624">Polysaccharide degradation</keyword>
<dbReference type="InterPro" id="IPR016134">
    <property type="entry name" value="Dockerin_dom"/>
</dbReference>
<keyword evidence="5 12" id="KW-0732">Signal</keyword>
<evidence type="ECO:0000256" key="1">
    <source>
        <dbReference type="ARBA" id="ARBA00000681"/>
    </source>
</evidence>
<evidence type="ECO:0000256" key="3">
    <source>
        <dbReference type="ARBA" id="ARBA00007495"/>
    </source>
</evidence>
<dbReference type="InterPro" id="IPR036439">
    <property type="entry name" value="Dockerin_dom_sf"/>
</dbReference>
<dbReference type="SUPFAM" id="SSF51445">
    <property type="entry name" value="(Trans)glycosidases"/>
    <property type="match status" value="1"/>
</dbReference>
<dbReference type="PROSITE" id="PS00018">
    <property type="entry name" value="EF_HAND_1"/>
    <property type="match status" value="2"/>
</dbReference>
<dbReference type="Proteomes" id="UP000001349">
    <property type="component" value="Chromosome"/>
</dbReference>
<feature type="signal peptide" evidence="12">
    <location>
        <begin position="1"/>
        <end position="29"/>
    </location>
</feature>
<dbReference type="Pfam" id="PF00331">
    <property type="entry name" value="Glyco_hydro_10"/>
    <property type="match status" value="1"/>
</dbReference>
<proteinExistence type="inferred from homology"/>
<keyword evidence="9 11" id="KW-0326">Glycosidase</keyword>
<protein>
    <recommendedName>
        <fullName evidence="11">Beta-xylanase</fullName>
        <ecNumber evidence="11">3.2.1.8</ecNumber>
    </recommendedName>
</protein>
<dbReference type="KEGG" id="cce:Ccel_0931"/>
<dbReference type="PANTHER" id="PTHR31490">
    <property type="entry name" value="GLYCOSYL HYDROLASE"/>
    <property type="match status" value="1"/>
</dbReference>
<keyword evidence="4 15" id="KW-0858">Xylan degradation</keyword>
<dbReference type="EMBL" id="DQ778331">
    <property type="protein sequence ID" value="ABG76966.1"/>
    <property type="molecule type" value="Genomic_DNA"/>
</dbReference>
<evidence type="ECO:0000256" key="6">
    <source>
        <dbReference type="ARBA" id="ARBA00022801"/>
    </source>
</evidence>
<dbReference type="RefSeq" id="WP_015924454.1">
    <property type="nucleotide sequence ID" value="NC_011898.1"/>
</dbReference>
<dbReference type="PROSITE" id="PS51760">
    <property type="entry name" value="GH10_2"/>
    <property type="match status" value="1"/>
</dbReference>
<sequence length="423" mass="47344">MRKNSFKSLAVALSVLLTALMVCSSMVSAATPTGKRLKDVQSRVLVGTEFSSGFTNMDSTFFNTATPEFNLVTAENCMKWDALEPSQNSFNWNEADKLMNWAKTNNYKVHGHTFVWHNQAPGWIQNLSASAMESAMNNHIDKVMGRYKGQIPIWDVANEVFEENGSYRNSFWYRTMGKSFIEKAFIRARAADPSAKLVYNDYNLEYTGPKSNAAYEMLKDFKSRGIPVDGIGFQMHLDIQYAIDYNDFAKNMQRFADLGLEIYITEMDVRVSSNTNSTELQTQASYYKNIIEKCMAQPAVKAIQFWGFTDKYSWVPGTFSGRDNALLFDKNYNPKPAYYAVQAALATSPTPTVIYGDLDGSGSVDALDYSLMKQYLLGSITKFPSENGLVAADVNASGTVDALDFAVMKQYLIGLITKFPAQV</sequence>
<name>Q0PRN5_RUMCH</name>
<dbReference type="PANTHER" id="PTHR31490:SF88">
    <property type="entry name" value="BETA-XYLANASE"/>
    <property type="match status" value="1"/>
</dbReference>
<dbReference type="InterPro" id="IPR018247">
    <property type="entry name" value="EF_Hand_1_Ca_BS"/>
</dbReference>
<dbReference type="Gene3D" id="3.20.20.80">
    <property type="entry name" value="Glycosidases"/>
    <property type="match status" value="1"/>
</dbReference>
<dbReference type="Gene3D" id="1.10.1330.10">
    <property type="entry name" value="Dockerin domain"/>
    <property type="match status" value="1"/>
</dbReference>
<dbReference type="eggNOG" id="COG3693">
    <property type="taxonomic scope" value="Bacteria"/>
</dbReference>
<dbReference type="GO" id="GO:0045493">
    <property type="term" value="P:xylan catabolic process"/>
    <property type="evidence" value="ECO:0007669"/>
    <property type="project" value="UniProtKB-KW"/>
</dbReference>
<keyword evidence="17" id="KW-1185">Reference proteome</keyword>
<accession>Q0PRN5</accession>
<dbReference type="InterPro" id="IPR002105">
    <property type="entry name" value="Dockerin_1_rpt"/>
</dbReference>
<dbReference type="EC" id="3.2.1.8" evidence="11"/>
<gene>
    <name evidence="15" type="primary">xyn10A</name>
    <name evidence="16" type="ordered locus">Ccel_0931</name>
</gene>
<dbReference type="Pfam" id="PF00404">
    <property type="entry name" value="Dockerin_1"/>
    <property type="match status" value="1"/>
</dbReference>
<dbReference type="EMBL" id="CP001348">
    <property type="protein sequence ID" value="ACL75297.1"/>
    <property type="molecule type" value="Genomic_DNA"/>
</dbReference>
<evidence type="ECO:0000259" key="14">
    <source>
        <dbReference type="PROSITE" id="PS51766"/>
    </source>
</evidence>
<dbReference type="SUPFAM" id="SSF63446">
    <property type="entry name" value="Type I dockerin domain"/>
    <property type="match status" value="1"/>
</dbReference>
<dbReference type="GO" id="GO:0031176">
    <property type="term" value="F:endo-1,4-beta-xylanase activity"/>
    <property type="evidence" value="ECO:0007669"/>
    <property type="project" value="UniProtKB-EC"/>
</dbReference>
<dbReference type="SMART" id="SM00633">
    <property type="entry name" value="Glyco_10"/>
    <property type="match status" value="1"/>
</dbReference>
<reference evidence="15" key="1">
    <citation type="journal article" date="2007" name="J. Bacteriol.">
        <title>Enzyme diversity of the cellulolytic system produced by Clostridium cellulolyticum explored by two-dimensional analysis: identification of seven genes encoding new dockerin-containing proteins.</title>
        <authorList>
            <person name="Blouzard J.C."/>
            <person name="Bourgeois C."/>
            <person name="de Philip P."/>
            <person name="Valette O."/>
            <person name="Belaich A."/>
            <person name="Tardif C."/>
            <person name="Belaich J.P."/>
            <person name="Pages S."/>
        </authorList>
    </citation>
    <scope>NUCLEOTIDE SEQUENCE</scope>
    <source>
        <strain evidence="15">ATCC 35319</strain>
    </source>
</reference>
<organism evidence="15">
    <name type="scientific">Ruminiclostridium cellulolyticum (strain ATCC 35319 / DSM 5812 / JCM 6584 / H10)</name>
    <name type="common">Clostridium cellulolyticum</name>
    <dbReference type="NCBI Taxonomy" id="394503"/>
    <lineage>
        <taxon>Bacteria</taxon>
        <taxon>Bacillati</taxon>
        <taxon>Bacillota</taxon>
        <taxon>Clostridia</taxon>
        <taxon>Eubacteriales</taxon>
        <taxon>Oscillospiraceae</taxon>
        <taxon>Ruminiclostridium</taxon>
    </lineage>
</organism>
<dbReference type="InterPro" id="IPR017853">
    <property type="entry name" value="GH"/>
</dbReference>
<comment type="similarity">
    <text evidence="3 11">Belongs to the glycosyl hydrolase 10 (cellulase F) family.</text>
</comment>